<accession>A0ABM7V788</accession>
<keyword evidence="2" id="KW-1185">Reference proteome</keyword>
<dbReference type="RefSeq" id="WP_229316820.1">
    <property type="nucleotide sequence ID" value="NZ_AP025184.1"/>
</dbReference>
<evidence type="ECO:0000313" key="1">
    <source>
        <dbReference type="EMBL" id="BDB55438.1"/>
    </source>
</evidence>
<gene>
    <name evidence="1" type="ORF">GENT5_17430</name>
</gene>
<dbReference type="Proteomes" id="UP001319867">
    <property type="component" value="Chromosome"/>
</dbReference>
<protein>
    <submittedName>
        <fullName evidence="1">Uncharacterized protein</fullName>
    </submittedName>
</protein>
<reference evidence="1 2" key="2">
    <citation type="journal article" date="2022" name="Microorganisms">
        <title>Complete Genome Sequences of Two Flavobacterium ammonificans Strains and a Flavobacterium ammoniigenes Strain of Ammonifying Bacterioplankton Isolated from Surface River Water.</title>
        <authorList>
            <person name="Suda W."/>
            <person name="Ogata Y."/>
            <person name="Shindo C."/>
            <person name="Watanabe K."/>
        </authorList>
    </citation>
    <scope>NUCLEOTIDE SEQUENCE [LARGE SCALE GENOMIC DNA]</scope>
    <source>
        <strain evidence="1 2">GENT5</strain>
    </source>
</reference>
<evidence type="ECO:0000313" key="2">
    <source>
        <dbReference type="Proteomes" id="UP001319867"/>
    </source>
</evidence>
<organism evidence="1 2">
    <name type="scientific">Flavobacterium ammoniigenes</name>
    <dbReference type="NCBI Taxonomy" id="1751095"/>
    <lineage>
        <taxon>Bacteria</taxon>
        <taxon>Pseudomonadati</taxon>
        <taxon>Bacteroidota</taxon>
        <taxon>Flavobacteriia</taxon>
        <taxon>Flavobacteriales</taxon>
        <taxon>Flavobacteriaceae</taxon>
        <taxon>Flavobacterium</taxon>
    </lineage>
</organism>
<proteinExistence type="predicted"/>
<name>A0ABM7V788_9FLAO</name>
<dbReference type="EMBL" id="AP025184">
    <property type="protein sequence ID" value="BDB55438.1"/>
    <property type="molecule type" value="Genomic_DNA"/>
</dbReference>
<sequence>MDIQEFYPNLDEKRILRSHTGVEARIFNSWKQEGILWEESKVKQGSEKREWEYLNVFEALWLLVVVELRKLNLNLDTIKSVRDFLKQVNDPRLEIEKLTEEEFQKNVVEKFPAGILEQHGGTITKKAYLEIHPKTIEKDNGYFINNMGIMLYGILIEKTSPSLIIELNNKNSNYDMAIAMNCHSNSKFKKDLFDFYTKKFSESIFVNLSILPIVEKLFEREDFEKHKLYYGLYTKQENQLLESIRDNECTEVKIIKHKSGDITINFSEQNDITGVKAKELRKLLGLKKYDKVEVTFRNENHMVIKNTQKQILKK</sequence>
<reference evidence="1 2" key="1">
    <citation type="journal article" date="2022" name="Int. J. Syst. Evol. Microbiol.">
        <title>Flavobacterium ammonificans sp. nov. and Flavobacterium ammoniigenes sp. nov., ammonifying bacteria isolated from surface river water.</title>
        <authorList>
            <person name="Watanabe K."/>
            <person name="Kitamura T."/>
            <person name="Ogata Y."/>
            <person name="Shindo C."/>
            <person name="Suda W."/>
        </authorList>
    </citation>
    <scope>NUCLEOTIDE SEQUENCE [LARGE SCALE GENOMIC DNA]</scope>
    <source>
        <strain evidence="1 2">GENT5</strain>
    </source>
</reference>